<evidence type="ECO:0000313" key="2">
    <source>
        <dbReference type="Proteomes" id="UP000281553"/>
    </source>
</evidence>
<proteinExistence type="predicted"/>
<sequence>MDKADRINLDRCAKHLARLGEYAFAADCYARIGDVESQLDLHLEAGKWEEVGLYAIFLPRWSGL</sequence>
<dbReference type="Proteomes" id="UP000281553">
    <property type="component" value="Unassembled WGS sequence"/>
</dbReference>
<keyword evidence="2" id="KW-1185">Reference proteome</keyword>
<reference evidence="1 2" key="1">
    <citation type="submission" date="2018-11" db="EMBL/GenBank/DDBJ databases">
        <authorList>
            <consortium name="Pathogen Informatics"/>
        </authorList>
    </citation>
    <scope>NUCLEOTIDE SEQUENCE [LARGE SCALE GENOMIC DNA]</scope>
</reference>
<accession>A0A3P7NS85</accession>
<name>A0A3P7NS85_DIBLA</name>
<gene>
    <name evidence="1" type="ORF">DILT_LOCUS18132</name>
</gene>
<dbReference type="EMBL" id="UYRU01097609">
    <property type="protein sequence ID" value="VDN40083.1"/>
    <property type="molecule type" value="Genomic_DNA"/>
</dbReference>
<protein>
    <submittedName>
        <fullName evidence="1">Uncharacterized protein</fullName>
    </submittedName>
</protein>
<dbReference type="OrthoDB" id="10255582at2759"/>
<evidence type="ECO:0000313" key="1">
    <source>
        <dbReference type="EMBL" id="VDN40083.1"/>
    </source>
</evidence>
<dbReference type="AlphaFoldDB" id="A0A3P7NS85"/>
<organism evidence="1 2">
    <name type="scientific">Dibothriocephalus latus</name>
    <name type="common">Fish tapeworm</name>
    <name type="synonym">Diphyllobothrium latum</name>
    <dbReference type="NCBI Taxonomy" id="60516"/>
    <lineage>
        <taxon>Eukaryota</taxon>
        <taxon>Metazoa</taxon>
        <taxon>Spiralia</taxon>
        <taxon>Lophotrochozoa</taxon>
        <taxon>Platyhelminthes</taxon>
        <taxon>Cestoda</taxon>
        <taxon>Eucestoda</taxon>
        <taxon>Diphyllobothriidea</taxon>
        <taxon>Diphyllobothriidae</taxon>
        <taxon>Dibothriocephalus</taxon>
    </lineage>
</organism>